<sequence length="417" mass="44973">MRKRIKDKLKRAKILAALGLELKSPSVCSYEAALLPTAQPMHISVGVIGADALKGSQRLFDSEHKATEESGKQGTSDVETPNSACDDIQPGTSSVQISEHSEILHDEEINAEEAAVISYPDVNSLELGYESSMTAEHRLSMNAFAVSAQSIVFPAMTSSLYGGVVAFNEHTGQAQNLDISLTGSVFDPSLDAVQPMSYSTEEITTGSTPYIGDSAGQTIDCCLLQEGIENSSNYHSASVSSVSLNYNENLNPQAVIGYVDLNPVVVQQLNYPAVTTPGSVSHLDKAVIRGDEAATKSPTEVRSPVVVGEVLELAQQSEGKHESTDTNKQADTRKSSNDGLPPPNFIPYRMITVENSKPTEIITTDPSSDVSTSKPPPKRRRKYKYVVESVLDNVPYTFRQAESDDDESSEKPNAITK</sequence>
<feature type="region of interest" description="Disordered" evidence="1">
    <location>
        <begin position="314"/>
        <end position="347"/>
    </location>
</feature>
<reference evidence="4" key="2">
    <citation type="submission" date="2019-09" db="UniProtKB">
        <authorList>
            <consortium name="WormBaseParasite"/>
        </authorList>
    </citation>
    <scope>IDENTIFICATION</scope>
</reference>
<dbReference type="Proteomes" id="UP000050761">
    <property type="component" value="Unassembled WGS sequence"/>
</dbReference>
<feature type="compositionally biased region" description="Polar residues" evidence="1">
    <location>
        <begin position="359"/>
        <end position="373"/>
    </location>
</feature>
<reference evidence="2 3" key="1">
    <citation type="submission" date="2018-11" db="EMBL/GenBank/DDBJ databases">
        <authorList>
            <consortium name="Pathogen Informatics"/>
        </authorList>
    </citation>
    <scope>NUCLEOTIDE SEQUENCE [LARGE SCALE GENOMIC DNA]</scope>
</reference>
<evidence type="ECO:0000313" key="4">
    <source>
        <dbReference type="WBParaSite" id="HPBE_0001044501-mRNA-1"/>
    </source>
</evidence>
<dbReference type="OrthoDB" id="5813957at2759"/>
<evidence type="ECO:0000313" key="3">
    <source>
        <dbReference type="Proteomes" id="UP000050761"/>
    </source>
</evidence>
<feature type="region of interest" description="Disordered" evidence="1">
    <location>
        <begin position="359"/>
        <end position="417"/>
    </location>
</feature>
<evidence type="ECO:0000313" key="2">
    <source>
        <dbReference type="EMBL" id="VDO85123.1"/>
    </source>
</evidence>
<feature type="region of interest" description="Disordered" evidence="1">
    <location>
        <begin position="63"/>
        <end position="92"/>
    </location>
</feature>
<organism evidence="2">
    <name type="scientific">Heligmosomoides polygyrus</name>
    <name type="common">Parasitic roundworm</name>
    <dbReference type="NCBI Taxonomy" id="6339"/>
    <lineage>
        <taxon>Eukaryota</taxon>
        <taxon>Metazoa</taxon>
        <taxon>Ecdysozoa</taxon>
        <taxon>Nematoda</taxon>
        <taxon>Chromadorea</taxon>
        <taxon>Rhabditida</taxon>
        <taxon>Rhabditina</taxon>
        <taxon>Rhabditomorpha</taxon>
        <taxon>Strongyloidea</taxon>
        <taxon>Heligmosomidae</taxon>
        <taxon>Heligmosomoides</taxon>
    </lineage>
</organism>
<evidence type="ECO:0000256" key="1">
    <source>
        <dbReference type="SAM" id="MobiDB-lite"/>
    </source>
</evidence>
<dbReference type="WBParaSite" id="HPBE_0001044501-mRNA-1">
    <property type="protein sequence ID" value="HPBE_0001044501-mRNA-1"/>
    <property type="gene ID" value="HPBE_0001044501"/>
</dbReference>
<dbReference type="AlphaFoldDB" id="A0A3P8A2Q0"/>
<proteinExistence type="predicted"/>
<keyword evidence="3" id="KW-1185">Reference proteome</keyword>
<protein>
    <submittedName>
        <fullName evidence="4">BZIP domain-containing protein</fullName>
    </submittedName>
</protein>
<feature type="compositionally biased region" description="Basic and acidic residues" evidence="1">
    <location>
        <begin position="318"/>
        <end position="336"/>
    </location>
</feature>
<gene>
    <name evidence="2" type="ORF">HPBE_LOCUS10446</name>
</gene>
<feature type="compositionally biased region" description="Polar residues" evidence="1">
    <location>
        <begin position="72"/>
        <end position="83"/>
    </location>
</feature>
<dbReference type="EMBL" id="UZAH01026769">
    <property type="protein sequence ID" value="VDO85123.1"/>
    <property type="molecule type" value="Genomic_DNA"/>
</dbReference>
<accession>A0A3P8A2Q0</accession>
<name>A0A3P8A2Q0_HELPZ</name>